<organism evidence="3 4">
    <name type="scientific">Treponema vincentii</name>
    <dbReference type="NCBI Taxonomy" id="69710"/>
    <lineage>
        <taxon>Bacteria</taxon>
        <taxon>Pseudomonadati</taxon>
        <taxon>Spirochaetota</taxon>
        <taxon>Spirochaetia</taxon>
        <taxon>Spirochaetales</taxon>
        <taxon>Treponemataceae</taxon>
        <taxon>Treponema</taxon>
    </lineage>
</organism>
<name>A0A6P1Y5J8_9SPIR</name>
<reference evidence="3 4" key="1">
    <citation type="submission" date="2020-01" db="EMBL/GenBank/DDBJ databases">
        <title>Complete genome sequence of a human oral phylogroup 1 Treponema sp. strain ATCC 700766, originally isolated from periodontitis dental plaque.</title>
        <authorList>
            <person name="Chan Y."/>
            <person name="Huo Y.-B."/>
            <person name="Yu X.-L."/>
            <person name="Zeng H."/>
            <person name="Leung W.-K."/>
            <person name="Watt R.M."/>
        </authorList>
    </citation>
    <scope>NUCLEOTIDE SEQUENCE [LARGE SCALE GENOMIC DNA]</scope>
    <source>
        <strain evidence="3 4">OMZ 804</strain>
    </source>
</reference>
<dbReference type="AlphaFoldDB" id="A0A6P1Y5J8"/>
<evidence type="ECO:0000259" key="2">
    <source>
        <dbReference type="Pfam" id="PF01973"/>
    </source>
</evidence>
<feature type="compositionally biased region" description="Low complexity" evidence="1">
    <location>
        <begin position="170"/>
        <end position="182"/>
    </location>
</feature>
<evidence type="ECO:0000313" key="4">
    <source>
        <dbReference type="Proteomes" id="UP000464374"/>
    </source>
</evidence>
<dbReference type="EMBL" id="CP048020">
    <property type="protein sequence ID" value="QHX44520.1"/>
    <property type="molecule type" value="Genomic_DNA"/>
</dbReference>
<gene>
    <name evidence="3" type="ORF">GWP43_07225</name>
</gene>
<dbReference type="InterPro" id="IPR002826">
    <property type="entry name" value="MptE-like"/>
</dbReference>
<evidence type="ECO:0000256" key="1">
    <source>
        <dbReference type="SAM" id="MobiDB-lite"/>
    </source>
</evidence>
<feature type="region of interest" description="Disordered" evidence="1">
    <location>
        <begin position="162"/>
        <end position="182"/>
    </location>
</feature>
<feature type="domain" description="6-hydroxymethylpterin diphosphokinase MptE-like" evidence="2">
    <location>
        <begin position="190"/>
        <end position="348"/>
    </location>
</feature>
<evidence type="ECO:0000313" key="3">
    <source>
        <dbReference type="EMBL" id="QHX44520.1"/>
    </source>
</evidence>
<dbReference type="Proteomes" id="UP000464374">
    <property type="component" value="Chromosome"/>
</dbReference>
<dbReference type="Pfam" id="PF01973">
    <property type="entry name" value="MptE-like"/>
    <property type="match status" value="1"/>
</dbReference>
<accession>A0A6P1Y5J8</accession>
<dbReference type="KEGG" id="trz:GWP43_07225"/>
<dbReference type="PANTHER" id="PTHR41786:SF1">
    <property type="entry name" value="6-HYDROXYMETHYLPTERIN DIPHOSPHOKINASE MPTE-LIKE DOMAIN-CONTAINING PROTEIN"/>
    <property type="match status" value="1"/>
</dbReference>
<proteinExistence type="predicted"/>
<protein>
    <submittedName>
        <fullName evidence="3">DUF115 domain-containing protein</fullName>
    </submittedName>
</protein>
<dbReference type="PANTHER" id="PTHR41786">
    <property type="entry name" value="MOTILITY ACCESSORY FACTOR MAF"/>
    <property type="match status" value="1"/>
</dbReference>
<sequence>MAQIASLQIPNSTLILCLSPVLGYGLKELTEKLPASSYILALECDQMLMRFSLDHCDFSPFAQQRFSYIRTDSVAEVLKKIESLPLFPFKKCLVLSCSGGVQLNQVFYDEVRLYADEVISRFWKNRITLMHLGRNYAHNTFRNLLSLARSLAKSPARQMTGSLTRSLVRSPESSPAESSAWEAPSSKRNFQLLTGDERIRKPLLVVGAGPSLDTARDFIIKNRNSFFLLTVDAAAAALLPDIRPDAIVLVESQYWIDSAFIGLRKYGIPVFADLTASPRALQACGGSVHFFCTEYARLKYLEHLYQTLQPLILPPMGSVGLTALQLALALGAPHLPVLHTGLDFAWQNGLTHAAGSSPIKKLFAEINRTESPYKLSLSTGMQRIVGKKGVSYWTTPVLSGYAELYRHAFSGNERVIDIGTEGCFLNGRQADITEAERILTDACASDADSTAIGTGCSQTNAADTFFDSVCESDTANERYEALSGYLAREAEALTMLNDHLQGKRSISEHMMEQLFSVRDYLYSHFPDAARGYSLDLGFLKRAGIELRYLLKILG</sequence>